<sequence>MADASQAHLPSPFVPSPSTPPVGVSQDELQPLAEVEGRDRYRFADVPRHARDKRIWVRTAGEAA</sequence>
<proteinExistence type="predicted"/>
<dbReference type="AlphaFoldDB" id="A0A7V8U879"/>
<evidence type="ECO:0000313" key="2">
    <source>
        <dbReference type="EMBL" id="MBA1373763.1"/>
    </source>
</evidence>
<keyword evidence="3" id="KW-1185">Reference proteome</keyword>
<organism evidence="2 3">
    <name type="scientific">Sphingomonas ursincola</name>
    <dbReference type="NCBI Taxonomy" id="56361"/>
    <lineage>
        <taxon>Bacteria</taxon>
        <taxon>Pseudomonadati</taxon>
        <taxon>Pseudomonadota</taxon>
        <taxon>Alphaproteobacteria</taxon>
        <taxon>Sphingomonadales</taxon>
        <taxon>Sphingomonadaceae</taxon>
        <taxon>Sphingomonas</taxon>
    </lineage>
</organism>
<protein>
    <submittedName>
        <fullName evidence="2">Uncharacterized protein</fullName>
    </submittedName>
</protein>
<dbReference type="EMBL" id="VDES01000001">
    <property type="protein sequence ID" value="MBA1373763.1"/>
    <property type="molecule type" value="Genomic_DNA"/>
</dbReference>
<feature type="region of interest" description="Disordered" evidence="1">
    <location>
        <begin position="1"/>
        <end position="33"/>
    </location>
</feature>
<name>A0A7V8U879_9SPHN</name>
<evidence type="ECO:0000256" key="1">
    <source>
        <dbReference type="SAM" id="MobiDB-lite"/>
    </source>
</evidence>
<reference evidence="2 3" key="1">
    <citation type="journal article" date="1994" name="Int. J. Syst. Bacteriol.">
        <title>Phylogenetic positions of novel aerobic, bacteriochlorophyll a-containing bacteria and description of Roseococcus thiosulfatophilus gen. nov., sp. nov., Erythromicrobium ramosum gen. nov., sp. nov., and Erythrobacter litoralis sp. nov.</title>
        <authorList>
            <person name="Yurkov V."/>
            <person name="Stackebrandt E."/>
            <person name="Holmes A."/>
            <person name="Fuerst J.A."/>
            <person name="Hugenholtz P."/>
            <person name="Golecki J."/>
            <person name="Gad'on N."/>
            <person name="Gorlenko V.M."/>
            <person name="Kompantseva E.I."/>
            <person name="Drews G."/>
        </authorList>
    </citation>
    <scope>NUCLEOTIDE SEQUENCE [LARGE SCALE GENOMIC DNA]</scope>
    <source>
        <strain evidence="2 3">KR-99</strain>
    </source>
</reference>
<comment type="caution">
    <text evidence="2">The sequence shown here is derived from an EMBL/GenBank/DDBJ whole genome shotgun (WGS) entry which is preliminary data.</text>
</comment>
<dbReference type="Proteomes" id="UP000589292">
    <property type="component" value="Unassembled WGS sequence"/>
</dbReference>
<evidence type="ECO:0000313" key="3">
    <source>
        <dbReference type="Proteomes" id="UP000589292"/>
    </source>
</evidence>
<gene>
    <name evidence="2" type="ORF">FG486_05385</name>
</gene>
<accession>A0A7V8U879</accession>